<evidence type="ECO:0000313" key="2">
    <source>
        <dbReference type="Proteomes" id="UP000299102"/>
    </source>
</evidence>
<sequence>MHKILAAAKNDLGFKVLIERPAVQAWGARYLRRMKENDALEVAKNERVSMFTKHGYTLTIPSKSVGNLPRIKACERMKVLVGAALLSMLGTSMAL</sequence>
<dbReference type="OrthoDB" id="6511194at2759"/>
<reference evidence="1 2" key="1">
    <citation type="journal article" date="2019" name="Commun. Biol.">
        <title>The bagworm genome reveals a unique fibroin gene that provides high tensile strength.</title>
        <authorList>
            <person name="Kono N."/>
            <person name="Nakamura H."/>
            <person name="Ohtoshi R."/>
            <person name="Tomita M."/>
            <person name="Numata K."/>
            <person name="Arakawa K."/>
        </authorList>
    </citation>
    <scope>NUCLEOTIDE SEQUENCE [LARGE SCALE GENOMIC DNA]</scope>
</reference>
<protein>
    <submittedName>
        <fullName evidence="1">Uncharacterized protein</fullName>
    </submittedName>
</protein>
<keyword evidence="2" id="KW-1185">Reference proteome</keyword>
<gene>
    <name evidence="1" type="ORF">EVAR_44967_1</name>
</gene>
<dbReference type="AlphaFoldDB" id="A0A4C1W5F1"/>
<name>A0A4C1W5F1_EUMVA</name>
<dbReference type="EMBL" id="BGZK01000470">
    <property type="protein sequence ID" value="GBP45739.1"/>
    <property type="molecule type" value="Genomic_DNA"/>
</dbReference>
<dbReference type="Proteomes" id="UP000299102">
    <property type="component" value="Unassembled WGS sequence"/>
</dbReference>
<proteinExistence type="predicted"/>
<organism evidence="1 2">
    <name type="scientific">Eumeta variegata</name>
    <name type="common">Bagworm moth</name>
    <name type="synonym">Eumeta japonica</name>
    <dbReference type="NCBI Taxonomy" id="151549"/>
    <lineage>
        <taxon>Eukaryota</taxon>
        <taxon>Metazoa</taxon>
        <taxon>Ecdysozoa</taxon>
        <taxon>Arthropoda</taxon>
        <taxon>Hexapoda</taxon>
        <taxon>Insecta</taxon>
        <taxon>Pterygota</taxon>
        <taxon>Neoptera</taxon>
        <taxon>Endopterygota</taxon>
        <taxon>Lepidoptera</taxon>
        <taxon>Glossata</taxon>
        <taxon>Ditrysia</taxon>
        <taxon>Tineoidea</taxon>
        <taxon>Psychidae</taxon>
        <taxon>Oiketicinae</taxon>
        <taxon>Eumeta</taxon>
    </lineage>
</organism>
<evidence type="ECO:0000313" key="1">
    <source>
        <dbReference type="EMBL" id="GBP45739.1"/>
    </source>
</evidence>
<accession>A0A4C1W5F1</accession>
<comment type="caution">
    <text evidence="1">The sequence shown here is derived from an EMBL/GenBank/DDBJ whole genome shotgun (WGS) entry which is preliminary data.</text>
</comment>